<dbReference type="EMBL" id="GBXM01016394">
    <property type="protein sequence ID" value="JAH92183.1"/>
    <property type="molecule type" value="Transcribed_RNA"/>
</dbReference>
<evidence type="ECO:0000313" key="1">
    <source>
        <dbReference type="EMBL" id="JAH92183.1"/>
    </source>
</evidence>
<protein>
    <submittedName>
        <fullName evidence="1">Uncharacterized protein</fullName>
    </submittedName>
</protein>
<dbReference type="AlphaFoldDB" id="A0A0E9WRT3"/>
<proteinExistence type="predicted"/>
<accession>A0A0E9WRT3</accession>
<reference evidence="1" key="2">
    <citation type="journal article" date="2015" name="Fish Shellfish Immunol.">
        <title>Early steps in the European eel (Anguilla anguilla)-Vibrio vulnificus interaction in the gills: Role of the RtxA13 toxin.</title>
        <authorList>
            <person name="Callol A."/>
            <person name="Pajuelo D."/>
            <person name="Ebbesson L."/>
            <person name="Teles M."/>
            <person name="MacKenzie S."/>
            <person name="Amaro C."/>
        </authorList>
    </citation>
    <scope>NUCLEOTIDE SEQUENCE</scope>
</reference>
<organism evidence="1">
    <name type="scientific">Anguilla anguilla</name>
    <name type="common">European freshwater eel</name>
    <name type="synonym">Muraena anguilla</name>
    <dbReference type="NCBI Taxonomy" id="7936"/>
    <lineage>
        <taxon>Eukaryota</taxon>
        <taxon>Metazoa</taxon>
        <taxon>Chordata</taxon>
        <taxon>Craniata</taxon>
        <taxon>Vertebrata</taxon>
        <taxon>Euteleostomi</taxon>
        <taxon>Actinopterygii</taxon>
        <taxon>Neopterygii</taxon>
        <taxon>Teleostei</taxon>
        <taxon>Anguilliformes</taxon>
        <taxon>Anguillidae</taxon>
        <taxon>Anguilla</taxon>
    </lineage>
</organism>
<reference evidence="1" key="1">
    <citation type="submission" date="2014-11" db="EMBL/GenBank/DDBJ databases">
        <authorList>
            <person name="Amaro Gonzalez C."/>
        </authorList>
    </citation>
    <scope>NUCLEOTIDE SEQUENCE</scope>
</reference>
<sequence length="44" mass="5233">MFFYFKRRLNSPPSFCIVFFPPLNSNGRKGVSYRYGTTGHRVTW</sequence>
<name>A0A0E9WRT3_ANGAN</name>